<dbReference type="EMBL" id="HG994371">
    <property type="protein sequence ID" value="CAF1970086.1"/>
    <property type="molecule type" value="Genomic_DNA"/>
</dbReference>
<evidence type="ECO:0000313" key="1">
    <source>
        <dbReference type="EMBL" id="CAF1970086.1"/>
    </source>
</evidence>
<sequence length="34" mass="3897">MDSLFSSSSYRFVGNGHIKQERFCRELIQGYSPG</sequence>
<dbReference type="AlphaFoldDB" id="A0A816MBN3"/>
<accession>A0A816MBN3</accession>
<proteinExistence type="predicted"/>
<name>A0A816MBN3_BRANA</name>
<gene>
    <name evidence="1" type="ORF">DARMORV10_C07P16170.1</name>
</gene>
<dbReference type="Proteomes" id="UP001295469">
    <property type="component" value="Chromosome C07"/>
</dbReference>
<reference evidence="1" key="1">
    <citation type="submission" date="2021-01" db="EMBL/GenBank/DDBJ databases">
        <authorList>
            <consortium name="Genoscope - CEA"/>
            <person name="William W."/>
        </authorList>
    </citation>
    <scope>NUCLEOTIDE SEQUENCE</scope>
</reference>
<organism evidence="1">
    <name type="scientific">Brassica napus</name>
    <name type="common">Rape</name>
    <dbReference type="NCBI Taxonomy" id="3708"/>
    <lineage>
        <taxon>Eukaryota</taxon>
        <taxon>Viridiplantae</taxon>
        <taxon>Streptophyta</taxon>
        <taxon>Embryophyta</taxon>
        <taxon>Tracheophyta</taxon>
        <taxon>Spermatophyta</taxon>
        <taxon>Magnoliopsida</taxon>
        <taxon>eudicotyledons</taxon>
        <taxon>Gunneridae</taxon>
        <taxon>Pentapetalae</taxon>
        <taxon>rosids</taxon>
        <taxon>malvids</taxon>
        <taxon>Brassicales</taxon>
        <taxon>Brassicaceae</taxon>
        <taxon>Brassiceae</taxon>
        <taxon>Brassica</taxon>
    </lineage>
</organism>
<protein>
    <submittedName>
        <fullName evidence="1">(rape) hypothetical protein</fullName>
    </submittedName>
</protein>